<dbReference type="InterPro" id="IPR032859">
    <property type="entry name" value="KH_dom-like"/>
</dbReference>
<gene>
    <name evidence="8" type="primary">der</name>
    <name evidence="12" type="ORF">SAMN02745728_02390</name>
</gene>
<proteinExistence type="inferred from homology"/>
<evidence type="ECO:0000313" key="12">
    <source>
        <dbReference type="EMBL" id="SHN73177.1"/>
    </source>
</evidence>
<dbReference type="PRINTS" id="PR00326">
    <property type="entry name" value="GTP1OBG"/>
</dbReference>
<dbReference type="SUPFAM" id="SSF52540">
    <property type="entry name" value="P-loop containing nucleoside triphosphate hydrolases"/>
    <property type="match status" value="2"/>
</dbReference>
<reference evidence="12 13" key="1">
    <citation type="submission" date="2016-12" db="EMBL/GenBank/DDBJ databases">
        <authorList>
            <person name="Song W.-J."/>
            <person name="Kurnit D.M."/>
        </authorList>
    </citation>
    <scope>NUCLEOTIDE SEQUENCE [LARGE SCALE GENOMIC DNA]</scope>
    <source>
        <strain evidence="12 13">DSM 11393</strain>
    </source>
</reference>
<dbReference type="InterPro" id="IPR027417">
    <property type="entry name" value="P-loop_NTPase"/>
</dbReference>
<dbReference type="NCBIfam" id="TIGR03594">
    <property type="entry name" value="GTPase_EngA"/>
    <property type="match status" value="1"/>
</dbReference>
<dbReference type="Pfam" id="PF14714">
    <property type="entry name" value="KH_dom-like"/>
    <property type="match status" value="1"/>
</dbReference>
<dbReference type="EMBL" id="FRDI01000020">
    <property type="protein sequence ID" value="SHN73177.1"/>
    <property type="molecule type" value="Genomic_DNA"/>
</dbReference>
<dbReference type="STRING" id="1121455.SAMN02745728_02390"/>
<sequence>MSNINNDQLALKSSRTMPQKTMPKVALIGRPNVGKSTLFNRLIRSNRAITHDMPGVTRDRMEGTVKRSGKVFTLIDTGGITLDSHSAVTEGPAGIRGFEAEILRQSKEAMEEADLLCFVVDGRDGLTPFDDHLANYLRKAGKPILLIVNKVDGEEKAELLMSDFHILGFQMLPCSAEHGFNLRALDEEILSFLHFPEAEFEAYQEKIQNKENENNSELETNSYDPDIAIEVQSEEPSEEEQVAEELQKTLRLALLGRPNAGKSSLVNALSKTERMIVSDIAGTTRDSVDISTNIKGKDYVFVDTAGIRRRSKITDTVERYSVNSSLKSSSKAHVTLLVIDGTDGLTQQDKRLLELLDERKTPFIVLVNKYDLVSKDKQKIFAKDYKEALVYCQHVPLLFVSAKTGFNLAKIVPLATEIRKEYYTRIGTGKLNKVAQEALLTHQPPTVKGRRSKFFYMTQAEIAPPTFVFFVSDAERIPDSYAKFLEKNLRNNLGIKHAPIRLKFRSSHGQAAKDRKEKKQQS</sequence>
<dbReference type="NCBIfam" id="TIGR00231">
    <property type="entry name" value="small_GTP"/>
    <property type="match status" value="2"/>
</dbReference>
<dbReference type="SMART" id="SM00173">
    <property type="entry name" value="RAS"/>
    <property type="match status" value="1"/>
</dbReference>
<keyword evidence="3 8" id="KW-0690">Ribosome biogenesis</keyword>
<dbReference type="GO" id="GO:0042254">
    <property type="term" value="P:ribosome biogenesis"/>
    <property type="evidence" value="ECO:0007669"/>
    <property type="project" value="UniProtKB-KW"/>
</dbReference>
<dbReference type="PIRSF" id="PIRSF006485">
    <property type="entry name" value="GTP-binding_EngA"/>
    <property type="match status" value="1"/>
</dbReference>
<feature type="binding site" evidence="8">
    <location>
        <begin position="76"/>
        <end position="80"/>
    </location>
    <ligand>
        <name>GTP</name>
        <dbReference type="ChEBI" id="CHEBI:37565"/>
        <label>1</label>
    </ligand>
</feature>
<feature type="binding site" evidence="8">
    <location>
        <begin position="29"/>
        <end position="36"/>
    </location>
    <ligand>
        <name>GTP</name>
        <dbReference type="ChEBI" id="CHEBI:37565"/>
        <label>1</label>
    </ligand>
</feature>
<comment type="function">
    <text evidence="8 10">GTPase that plays an essential role in the late steps of ribosome biogenesis.</text>
</comment>
<dbReference type="PANTHER" id="PTHR43834:SF6">
    <property type="entry name" value="GTPASE DER"/>
    <property type="match status" value="1"/>
</dbReference>
<dbReference type="InterPro" id="IPR006073">
    <property type="entry name" value="GTP-bd"/>
</dbReference>
<dbReference type="Pfam" id="PF01926">
    <property type="entry name" value="MMR_HSR1"/>
    <property type="match status" value="2"/>
</dbReference>
<evidence type="ECO:0000256" key="4">
    <source>
        <dbReference type="ARBA" id="ARBA00022737"/>
    </source>
</evidence>
<dbReference type="FunFam" id="3.30.300.20:FF:000004">
    <property type="entry name" value="GTPase Der"/>
    <property type="match status" value="1"/>
</dbReference>
<dbReference type="PANTHER" id="PTHR43834">
    <property type="entry name" value="GTPASE DER"/>
    <property type="match status" value="1"/>
</dbReference>
<evidence type="ECO:0000256" key="3">
    <source>
        <dbReference type="ARBA" id="ARBA00022517"/>
    </source>
</evidence>
<evidence type="ECO:0000313" key="13">
    <source>
        <dbReference type="Proteomes" id="UP000186469"/>
    </source>
</evidence>
<comment type="similarity">
    <text evidence="1 8 9 10">Belongs to the TRAFAC class TrmE-Era-EngA-EngB-Septin-like GTPase superfamily. EngA (Der) GTPase family.</text>
</comment>
<comment type="subunit">
    <text evidence="8">Associates with the 50S ribosomal subunit.</text>
</comment>
<evidence type="ECO:0000256" key="6">
    <source>
        <dbReference type="ARBA" id="ARBA00023134"/>
    </source>
</evidence>
<keyword evidence="5 8" id="KW-0547">Nucleotide-binding</keyword>
<feature type="binding site" evidence="8">
    <location>
        <begin position="303"/>
        <end position="307"/>
    </location>
    <ligand>
        <name>GTP</name>
        <dbReference type="ChEBI" id="CHEBI:37565"/>
        <label>2</label>
    </ligand>
</feature>
<feature type="domain" description="EngA-type G" evidence="11">
    <location>
        <begin position="23"/>
        <end position="197"/>
    </location>
</feature>
<keyword evidence="4 10" id="KW-0677">Repeat</keyword>
<dbReference type="Gene3D" id="3.30.300.20">
    <property type="match status" value="1"/>
</dbReference>
<dbReference type="HAMAP" id="MF_00195">
    <property type="entry name" value="GTPase_Der"/>
    <property type="match status" value="1"/>
</dbReference>
<keyword evidence="13" id="KW-1185">Reference proteome</keyword>
<evidence type="ECO:0000256" key="2">
    <source>
        <dbReference type="ARBA" id="ARBA00020953"/>
    </source>
</evidence>
<dbReference type="InterPro" id="IPR015946">
    <property type="entry name" value="KH_dom-like_a/b"/>
</dbReference>
<evidence type="ECO:0000256" key="10">
    <source>
        <dbReference type="RuleBase" id="RU004481"/>
    </source>
</evidence>
<organism evidence="12 13">
    <name type="scientific">Desulfovibrio litoralis DSM 11393</name>
    <dbReference type="NCBI Taxonomy" id="1121455"/>
    <lineage>
        <taxon>Bacteria</taxon>
        <taxon>Pseudomonadati</taxon>
        <taxon>Thermodesulfobacteriota</taxon>
        <taxon>Desulfovibrionia</taxon>
        <taxon>Desulfovibrionales</taxon>
        <taxon>Desulfovibrionaceae</taxon>
        <taxon>Desulfovibrio</taxon>
    </lineage>
</organism>
<evidence type="ECO:0000256" key="9">
    <source>
        <dbReference type="PROSITE-ProRule" id="PRU01049"/>
    </source>
</evidence>
<dbReference type="InterPro" id="IPR016484">
    <property type="entry name" value="GTPase_Der"/>
</dbReference>
<name>A0A1M7TR05_9BACT</name>
<keyword evidence="6 8" id="KW-0342">GTP-binding</keyword>
<evidence type="ECO:0000259" key="11">
    <source>
        <dbReference type="PROSITE" id="PS51712"/>
    </source>
</evidence>
<feature type="binding site" evidence="8">
    <location>
        <begin position="256"/>
        <end position="263"/>
    </location>
    <ligand>
        <name>GTP</name>
        <dbReference type="ChEBI" id="CHEBI:37565"/>
        <label>2</label>
    </ligand>
</feature>
<dbReference type="CDD" id="cd01894">
    <property type="entry name" value="EngA1"/>
    <property type="match status" value="1"/>
</dbReference>
<dbReference type="AlphaFoldDB" id="A0A1M7TR05"/>
<protein>
    <recommendedName>
        <fullName evidence="2 8">GTPase Der</fullName>
    </recommendedName>
    <alternativeName>
        <fullName evidence="7 8">GTP-binding protein EngA</fullName>
    </alternativeName>
</protein>
<dbReference type="Proteomes" id="UP000186469">
    <property type="component" value="Unassembled WGS sequence"/>
</dbReference>
<dbReference type="InterPro" id="IPR005225">
    <property type="entry name" value="Small_GTP-bd"/>
</dbReference>
<evidence type="ECO:0000256" key="1">
    <source>
        <dbReference type="ARBA" id="ARBA00008279"/>
    </source>
</evidence>
<feature type="binding site" evidence="8">
    <location>
        <begin position="149"/>
        <end position="152"/>
    </location>
    <ligand>
        <name>GTP</name>
        <dbReference type="ChEBI" id="CHEBI:37565"/>
        <label>1</label>
    </ligand>
</feature>
<feature type="binding site" evidence="8">
    <location>
        <begin position="368"/>
        <end position="371"/>
    </location>
    <ligand>
        <name>GTP</name>
        <dbReference type="ChEBI" id="CHEBI:37565"/>
        <label>2</label>
    </ligand>
</feature>
<evidence type="ECO:0000256" key="7">
    <source>
        <dbReference type="ARBA" id="ARBA00032345"/>
    </source>
</evidence>
<feature type="domain" description="EngA-type G" evidence="11">
    <location>
        <begin position="250"/>
        <end position="423"/>
    </location>
</feature>
<accession>A0A1M7TR05</accession>
<dbReference type="CDD" id="cd01895">
    <property type="entry name" value="EngA2"/>
    <property type="match status" value="1"/>
</dbReference>
<dbReference type="GO" id="GO:0043022">
    <property type="term" value="F:ribosome binding"/>
    <property type="evidence" value="ECO:0007669"/>
    <property type="project" value="TreeGrafter"/>
</dbReference>
<dbReference type="GO" id="GO:0005525">
    <property type="term" value="F:GTP binding"/>
    <property type="evidence" value="ECO:0007669"/>
    <property type="project" value="UniProtKB-UniRule"/>
</dbReference>
<dbReference type="InterPro" id="IPR031166">
    <property type="entry name" value="G_ENGA"/>
</dbReference>
<dbReference type="PROSITE" id="PS51712">
    <property type="entry name" value="G_ENGA"/>
    <property type="match status" value="2"/>
</dbReference>
<dbReference type="FunFam" id="3.40.50.300:FF:000494">
    <property type="entry name" value="tRNA modification GTPase MnmE"/>
    <property type="match status" value="1"/>
</dbReference>
<evidence type="ECO:0000256" key="8">
    <source>
        <dbReference type="HAMAP-Rule" id="MF_00195"/>
    </source>
</evidence>
<evidence type="ECO:0000256" key="5">
    <source>
        <dbReference type="ARBA" id="ARBA00022741"/>
    </source>
</evidence>
<dbReference type="Gene3D" id="3.40.50.300">
    <property type="entry name" value="P-loop containing nucleotide triphosphate hydrolases"/>
    <property type="match status" value="2"/>
</dbReference>